<evidence type="ECO:0000256" key="2">
    <source>
        <dbReference type="SAM" id="MobiDB-lite"/>
    </source>
</evidence>
<dbReference type="AlphaFoldDB" id="A0A5N7MTL1"/>
<dbReference type="Gene3D" id="1.10.287.1490">
    <property type="match status" value="1"/>
</dbReference>
<gene>
    <name evidence="3" type="ORF">FS320_36055</name>
</gene>
<feature type="region of interest" description="Disordered" evidence="2">
    <location>
        <begin position="165"/>
        <end position="191"/>
    </location>
</feature>
<keyword evidence="1" id="KW-0175">Coiled coil</keyword>
<dbReference type="OrthoDB" id="8019367at2"/>
<feature type="coiled-coil region" evidence="1">
    <location>
        <begin position="74"/>
        <end position="160"/>
    </location>
</feature>
<evidence type="ECO:0000256" key="1">
    <source>
        <dbReference type="SAM" id="Coils"/>
    </source>
</evidence>
<evidence type="ECO:0000313" key="3">
    <source>
        <dbReference type="EMBL" id="MPR30313.1"/>
    </source>
</evidence>
<dbReference type="EMBL" id="VOSK01000343">
    <property type="protein sequence ID" value="MPR30313.1"/>
    <property type="molecule type" value="Genomic_DNA"/>
</dbReference>
<proteinExistence type="predicted"/>
<protein>
    <submittedName>
        <fullName evidence="3">Uncharacterized protein</fullName>
    </submittedName>
</protein>
<dbReference type="RefSeq" id="WP_152717161.1">
    <property type="nucleotide sequence ID" value="NZ_VOSJ01000373.1"/>
</dbReference>
<dbReference type="Proteomes" id="UP000403266">
    <property type="component" value="Unassembled WGS sequence"/>
</dbReference>
<comment type="caution">
    <text evidence="3">The sequence shown here is derived from an EMBL/GenBank/DDBJ whole genome shotgun (WGS) entry which is preliminary data.</text>
</comment>
<reference evidence="3 4" key="1">
    <citation type="journal article" date="2019" name="Syst. Appl. Microbiol.">
        <title>Microvirga tunisiensis sp. nov., a root nodule symbiotic bacterium isolated from Lupinus micranthus and L. luteus grown in Northern Tunisia.</title>
        <authorList>
            <person name="Msaddak A."/>
            <person name="Rejili M."/>
            <person name="Duran D."/>
            <person name="Mars M."/>
            <person name="Palacios J.M."/>
            <person name="Ruiz-Argueso T."/>
            <person name="Rey L."/>
            <person name="Imperial J."/>
        </authorList>
    </citation>
    <scope>NUCLEOTIDE SEQUENCE [LARGE SCALE GENOMIC DNA]</scope>
    <source>
        <strain evidence="3 4">Lmie10</strain>
    </source>
</reference>
<accession>A0A5N7MTL1</accession>
<sequence length="191" mass="21624">MALLTRWSFSAPIPTRATRTDLSAAPSKLEGRCRRSKRDLTLMYVLCLFFSRHRSREVHQIMIRTGSDRKLTEPGEAEQQAKDLKRLLAKAEQQIRKLQEKVADQKQQIRELQAQAKHEDGLAAERSELKVEIADLKGEIKELTRANREHVEKVDALRVENAKLKAGAKVHSPSNRATGADLWGSPQPLLS</sequence>
<name>A0A5N7MTL1_9HYPH</name>
<organism evidence="3 4">
    <name type="scientific">Microvirga tunisiensis</name>
    <dbReference type="NCBI Taxonomy" id="2108360"/>
    <lineage>
        <taxon>Bacteria</taxon>
        <taxon>Pseudomonadati</taxon>
        <taxon>Pseudomonadota</taxon>
        <taxon>Alphaproteobacteria</taxon>
        <taxon>Hyphomicrobiales</taxon>
        <taxon>Methylobacteriaceae</taxon>
        <taxon>Microvirga</taxon>
    </lineage>
</organism>
<evidence type="ECO:0000313" key="4">
    <source>
        <dbReference type="Proteomes" id="UP000403266"/>
    </source>
</evidence>
<keyword evidence="4" id="KW-1185">Reference proteome</keyword>